<feature type="signal peptide" evidence="2">
    <location>
        <begin position="1"/>
        <end position="20"/>
    </location>
</feature>
<accession>A0A0C9MJL7</accession>
<dbReference type="OrthoDB" id="10457732at2759"/>
<reference evidence="3" key="1">
    <citation type="submission" date="2014-09" db="EMBL/GenBank/DDBJ databases">
        <title>Draft genome sequence of an oleaginous Mucoromycotina fungus Mucor ambiguus NBRC6742.</title>
        <authorList>
            <person name="Takeda I."/>
            <person name="Yamane N."/>
            <person name="Morita T."/>
            <person name="Tamano K."/>
            <person name="Machida M."/>
            <person name="Baker S."/>
            <person name="Koike H."/>
        </authorList>
    </citation>
    <scope>NUCLEOTIDE SEQUENCE</scope>
    <source>
        <strain evidence="3">NBRC 6742</strain>
    </source>
</reference>
<evidence type="ECO:0000313" key="3">
    <source>
        <dbReference type="EMBL" id="GAN03337.1"/>
    </source>
</evidence>
<keyword evidence="4" id="KW-1185">Reference proteome</keyword>
<sequence length="181" mass="19794">MRYTLFSTGIFAAMALAVSADISDFFDETLEKNGGVLNTVVSNQLAGNIVQAIPASIPQQAQPASNGLTDSQIAAINQQLAQAASANYPQAIPATYPQTLPASYPQALPASYPQALPASYPQAIPASYRPVTPQDVQYIPYPVASRHEDDDEEEEDEEEEDEEEEDEEEFDADDLVTRRRR</sequence>
<evidence type="ECO:0000256" key="2">
    <source>
        <dbReference type="SAM" id="SignalP"/>
    </source>
</evidence>
<proteinExistence type="predicted"/>
<feature type="region of interest" description="Disordered" evidence="1">
    <location>
        <begin position="136"/>
        <end position="181"/>
    </location>
</feature>
<dbReference type="EMBL" id="DF836328">
    <property type="protein sequence ID" value="GAN03337.1"/>
    <property type="molecule type" value="Genomic_DNA"/>
</dbReference>
<protein>
    <submittedName>
        <fullName evidence="3">Uncharacterized protein</fullName>
    </submittedName>
</protein>
<feature type="chain" id="PRO_5002199558" evidence="2">
    <location>
        <begin position="21"/>
        <end position="181"/>
    </location>
</feature>
<gene>
    <name evidence="3" type="ORF">MAM1_0039d02790</name>
</gene>
<dbReference type="AlphaFoldDB" id="A0A0C9MJL7"/>
<name>A0A0C9MJL7_9FUNG</name>
<organism evidence="3">
    <name type="scientific">Mucor ambiguus</name>
    <dbReference type="NCBI Taxonomy" id="91626"/>
    <lineage>
        <taxon>Eukaryota</taxon>
        <taxon>Fungi</taxon>
        <taxon>Fungi incertae sedis</taxon>
        <taxon>Mucoromycota</taxon>
        <taxon>Mucoromycotina</taxon>
        <taxon>Mucoromycetes</taxon>
        <taxon>Mucorales</taxon>
        <taxon>Mucorineae</taxon>
        <taxon>Mucoraceae</taxon>
        <taxon>Mucor</taxon>
    </lineage>
</organism>
<evidence type="ECO:0000256" key="1">
    <source>
        <dbReference type="SAM" id="MobiDB-lite"/>
    </source>
</evidence>
<keyword evidence="2" id="KW-0732">Signal</keyword>
<dbReference type="Proteomes" id="UP000053815">
    <property type="component" value="Unassembled WGS sequence"/>
</dbReference>
<evidence type="ECO:0000313" key="4">
    <source>
        <dbReference type="Proteomes" id="UP000053815"/>
    </source>
</evidence>
<feature type="compositionally biased region" description="Acidic residues" evidence="1">
    <location>
        <begin position="149"/>
        <end position="174"/>
    </location>
</feature>